<feature type="region of interest" description="Disordered" evidence="1">
    <location>
        <begin position="21"/>
        <end position="69"/>
    </location>
</feature>
<dbReference type="RefSeq" id="XP_014160290.1">
    <property type="nucleotide sequence ID" value="XM_014304815.1"/>
</dbReference>
<dbReference type="Proteomes" id="UP000054560">
    <property type="component" value="Unassembled WGS sequence"/>
</dbReference>
<dbReference type="AlphaFoldDB" id="A0A0L0GDQ0"/>
<dbReference type="EMBL" id="KQ241654">
    <property type="protein sequence ID" value="KNC86388.1"/>
    <property type="molecule type" value="Genomic_DNA"/>
</dbReference>
<evidence type="ECO:0000256" key="1">
    <source>
        <dbReference type="SAM" id="MobiDB-lite"/>
    </source>
</evidence>
<sequence length="69" mass="8048">MTRHLERFRLTGRSYNVTWASSTKTDDETTAKAEEQPTQKNISKAQKRHEQDQEDQITKTNDPPEEADK</sequence>
<evidence type="ECO:0000313" key="2">
    <source>
        <dbReference type="EMBL" id="KNC86388.1"/>
    </source>
</evidence>
<proteinExistence type="predicted"/>
<dbReference type="GeneID" id="25901987"/>
<protein>
    <submittedName>
        <fullName evidence="2">Uncharacterized protein</fullName>
    </submittedName>
</protein>
<reference evidence="2 3" key="1">
    <citation type="submission" date="2011-02" db="EMBL/GenBank/DDBJ databases">
        <title>The Genome Sequence of Sphaeroforma arctica JP610.</title>
        <authorList>
            <consortium name="The Broad Institute Genome Sequencing Platform"/>
            <person name="Russ C."/>
            <person name="Cuomo C."/>
            <person name="Young S.K."/>
            <person name="Zeng Q."/>
            <person name="Gargeya S."/>
            <person name="Alvarado L."/>
            <person name="Berlin A."/>
            <person name="Chapman S.B."/>
            <person name="Chen Z."/>
            <person name="Freedman E."/>
            <person name="Gellesch M."/>
            <person name="Goldberg J."/>
            <person name="Griggs A."/>
            <person name="Gujja S."/>
            <person name="Heilman E."/>
            <person name="Heiman D."/>
            <person name="Howarth C."/>
            <person name="Mehta T."/>
            <person name="Neiman D."/>
            <person name="Pearson M."/>
            <person name="Roberts A."/>
            <person name="Saif S."/>
            <person name="Shea T."/>
            <person name="Shenoy N."/>
            <person name="Sisk P."/>
            <person name="Stolte C."/>
            <person name="Sykes S."/>
            <person name="White J."/>
            <person name="Yandava C."/>
            <person name="Burger G."/>
            <person name="Gray M.W."/>
            <person name="Holland P.W.H."/>
            <person name="King N."/>
            <person name="Lang F.B.F."/>
            <person name="Roger A.J."/>
            <person name="Ruiz-Trillo I."/>
            <person name="Haas B."/>
            <person name="Nusbaum C."/>
            <person name="Birren B."/>
        </authorList>
    </citation>
    <scope>NUCLEOTIDE SEQUENCE [LARGE SCALE GENOMIC DNA]</scope>
    <source>
        <strain evidence="2 3">JP610</strain>
    </source>
</reference>
<keyword evidence="3" id="KW-1185">Reference proteome</keyword>
<accession>A0A0L0GDQ0</accession>
<evidence type="ECO:0000313" key="3">
    <source>
        <dbReference type="Proteomes" id="UP000054560"/>
    </source>
</evidence>
<gene>
    <name evidence="2" type="ORF">SARC_01483</name>
</gene>
<feature type="compositionally biased region" description="Basic and acidic residues" evidence="1">
    <location>
        <begin position="24"/>
        <end position="37"/>
    </location>
</feature>
<organism evidence="2 3">
    <name type="scientific">Sphaeroforma arctica JP610</name>
    <dbReference type="NCBI Taxonomy" id="667725"/>
    <lineage>
        <taxon>Eukaryota</taxon>
        <taxon>Ichthyosporea</taxon>
        <taxon>Ichthyophonida</taxon>
        <taxon>Sphaeroforma</taxon>
    </lineage>
</organism>
<name>A0A0L0GDQ0_9EUKA</name>